<comment type="caution">
    <text evidence="3">The sequence shown here is derived from an EMBL/GenBank/DDBJ whole genome shotgun (WGS) entry which is preliminary data.</text>
</comment>
<dbReference type="OrthoDB" id="1435518at2"/>
<name>A0A2T1N8T2_9FLAO</name>
<feature type="signal peptide" evidence="2">
    <location>
        <begin position="1"/>
        <end position="21"/>
    </location>
</feature>
<proteinExistence type="predicted"/>
<feature type="region of interest" description="Disordered" evidence="1">
    <location>
        <begin position="19"/>
        <end position="43"/>
    </location>
</feature>
<gene>
    <name evidence="3" type="ORF">C7H52_08190</name>
</gene>
<dbReference type="Proteomes" id="UP000238426">
    <property type="component" value="Unassembled WGS sequence"/>
</dbReference>
<feature type="chain" id="PRO_5015684128" evidence="2">
    <location>
        <begin position="22"/>
        <end position="285"/>
    </location>
</feature>
<dbReference type="AlphaFoldDB" id="A0A2T1N8T2"/>
<organism evidence="3 4">
    <name type="scientific">Aurantibacter aestuarii</name>
    <dbReference type="NCBI Taxonomy" id="1266046"/>
    <lineage>
        <taxon>Bacteria</taxon>
        <taxon>Pseudomonadati</taxon>
        <taxon>Bacteroidota</taxon>
        <taxon>Flavobacteriia</taxon>
        <taxon>Flavobacteriales</taxon>
        <taxon>Flavobacteriaceae</taxon>
        <taxon>Aurantibacter</taxon>
    </lineage>
</organism>
<evidence type="ECO:0000256" key="2">
    <source>
        <dbReference type="SAM" id="SignalP"/>
    </source>
</evidence>
<protein>
    <submittedName>
        <fullName evidence="3">Uncharacterized protein</fullName>
    </submittedName>
</protein>
<feature type="compositionally biased region" description="Polar residues" evidence="1">
    <location>
        <begin position="26"/>
        <end position="41"/>
    </location>
</feature>
<keyword evidence="2" id="KW-0732">Signal</keyword>
<evidence type="ECO:0000313" key="3">
    <source>
        <dbReference type="EMBL" id="PSG88274.1"/>
    </source>
</evidence>
<keyword evidence="4" id="KW-1185">Reference proteome</keyword>
<dbReference type="RefSeq" id="WP_106463414.1">
    <property type="nucleotide sequence ID" value="NZ_PXOQ01000009.1"/>
</dbReference>
<reference evidence="3 4" key="1">
    <citation type="submission" date="2018-03" db="EMBL/GenBank/DDBJ databases">
        <title>Mesoflavibacter sp. HG37 and Mesoflavibacter sp. HG96 sp.nov., two marine bacteria isolated from seawater of Western Pacific Ocean.</title>
        <authorList>
            <person name="Cheng H."/>
            <person name="Wu Y.-H."/>
            <person name="Guo L.-L."/>
            <person name="Xu X.-W."/>
        </authorList>
    </citation>
    <scope>NUCLEOTIDE SEQUENCE [LARGE SCALE GENOMIC DNA]</scope>
    <source>
        <strain evidence="3 4">KCTC 32269</strain>
    </source>
</reference>
<dbReference type="EMBL" id="PXOQ01000009">
    <property type="protein sequence ID" value="PSG88274.1"/>
    <property type="molecule type" value="Genomic_DNA"/>
</dbReference>
<evidence type="ECO:0000256" key="1">
    <source>
        <dbReference type="SAM" id="MobiDB-lite"/>
    </source>
</evidence>
<sequence length="285" mass="30578">MKSILKLLFATVFIFSSCSSDDDNSTTPEPNDPSTSQQTATGDFFPLSSGNEWNYDVENRDNNDANNNTNSTDALKVESQNGNAYTLSVNNNTTANGTLNTFLVSGELTATDTQLTNTGSFVFPLGGANDIVIDFVDAKFYDTTASIEQEIYTKTGTISQTVQNIPLNINYSLKTTQLENLATYSSNGVTYSNVTSARLDLRMAVSTTITVVVPTTLAIIDEQNVLSIDAYYADGIGLVYAEADSGFTMNAQTVALLQQAGIDLGGIPTNVSITNTQTIDTYTVN</sequence>
<evidence type="ECO:0000313" key="4">
    <source>
        <dbReference type="Proteomes" id="UP000238426"/>
    </source>
</evidence>
<accession>A0A2T1N8T2</accession>
<dbReference type="PROSITE" id="PS51257">
    <property type="entry name" value="PROKAR_LIPOPROTEIN"/>
    <property type="match status" value="1"/>
</dbReference>